<dbReference type="GO" id="GO:0005085">
    <property type="term" value="F:guanyl-nucleotide exchange factor activity"/>
    <property type="evidence" value="ECO:0007669"/>
    <property type="project" value="UniProtKB-KW"/>
</dbReference>
<sequence>MRRFNELQFWTTTEILLARGNAKRLAVLKKFIKIATHAKENRDLMSLFAITLGLSNVAVSRITHLWDKLPSKMKQQYAEFEALLDPSRNHRAYRMLTANMNAPTVPFVPLLLKDLTFTHEGNKTYFAGLINFEKMAKVPIASSPKVLTASSPKVLTAPSPKVLIAPLNFKVIDNQRRLMELSYQIEPSKRKQRT</sequence>
<dbReference type="PROSITE" id="PS00720">
    <property type="entry name" value="RASGEF"/>
    <property type="match status" value="1"/>
</dbReference>
<gene>
    <name evidence="4" type="ORF">GPUH_LOCUS14844</name>
</gene>
<dbReference type="SMART" id="SM00147">
    <property type="entry name" value="RasGEF"/>
    <property type="match status" value="1"/>
</dbReference>
<feature type="domain" description="Ras-GEF" evidence="3">
    <location>
        <begin position="1"/>
        <end position="188"/>
    </location>
</feature>
<dbReference type="AlphaFoldDB" id="A0A183E1K4"/>
<dbReference type="PANTHER" id="PTHR23113:SF327">
    <property type="entry name" value="EXCHANGE PROTEIN DIRECTLY ACTIVATED BY CAMP, ISOFORM E"/>
    <property type="match status" value="1"/>
</dbReference>
<name>A0A183E1K4_9BILA</name>
<evidence type="ECO:0000313" key="6">
    <source>
        <dbReference type="WBParaSite" id="GPUH_0001486401-mRNA-1"/>
    </source>
</evidence>
<keyword evidence="1 2" id="KW-0344">Guanine-nucleotide releasing factor</keyword>
<dbReference type="Gene3D" id="1.10.840.10">
    <property type="entry name" value="Ras guanine-nucleotide exchange factors catalytic domain"/>
    <property type="match status" value="1"/>
</dbReference>
<dbReference type="InterPro" id="IPR019804">
    <property type="entry name" value="Ras_G-nucl-exch_fac_CS"/>
</dbReference>
<dbReference type="GO" id="GO:0005886">
    <property type="term" value="C:plasma membrane"/>
    <property type="evidence" value="ECO:0007669"/>
    <property type="project" value="TreeGrafter"/>
</dbReference>
<dbReference type="PANTHER" id="PTHR23113">
    <property type="entry name" value="GUANINE NUCLEOTIDE EXCHANGE FACTOR"/>
    <property type="match status" value="1"/>
</dbReference>
<reference evidence="4 5" key="2">
    <citation type="submission" date="2018-11" db="EMBL/GenBank/DDBJ databases">
        <authorList>
            <consortium name="Pathogen Informatics"/>
        </authorList>
    </citation>
    <scope>NUCLEOTIDE SEQUENCE [LARGE SCALE GENOMIC DNA]</scope>
</reference>
<organism evidence="6">
    <name type="scientific">Gongylonema pulchrum</name>
    <dbReference type="NCBI Taxonomy" id="637853"/>
    <lineage>
        <taxon>Eukaryota</taxon>
        <taxon>Metazoa</taxon>
        <taxon>Ecdysozoa</taxon>
        <taxon>Nematoda</taxon>
        <taxon>Chromadorea</taxon>
        <taxon>Rhabditida</taxon>
        <taxon>Spirurina</taxon>
        <taxon>Spiruromorpha</taxon>
        <taxon>Spiruroidea</taxon>
        <taxon>Gongylonematidae</taxon>
        <taxon>Gongylonema</taxon>
    </lineage>
</organism>
<dbReference type="EMBL" id="UYRT01081712">
    <property type="protein sequence ID" value="VDN24871.1"/>
    <property type="molecule type" value="Genomic_DNA"/>
</dbReference>
<evidence type="ECO:0000256" key="1">
    <source>
        <dbReference type="ARBA" id="ARBA00022658"/>
    </source>
</evidence>
<dbReference type="InterPro" id="IPR001895">
    <property type="entry name" value="RASGEF_cat_dom"/>
</dbReference>
<accession>A0A183E1K4</accession>
<dbReference type="GO" id="GO:0007265">
    <property type="term" value="P:Ras protein signal transduction"/>
    <property type="evidence" value="ECO:0007669"/>
    <property type="project" value="TreeGrafter"/>
</dbReference>
<proteinExistence type="predicted"/>
<keyword evidence="5" id="KW-1185">Reference proteome</keyword>
<dbReference type="Pfam" id="PF00617">
    <property type="entry name" value="RasGEF"/>
    <property type="match status" value="1"/>
</dbReference>
<dbReference type="OrthoDB" id="21144at2759"/>
<dbReference type="PROSITE" id="PS50009">
    <property type="entry name" value="RASGEF_CAT"/>
    <property type="match status" value="1"/>
</dbReference>
<evidence type="ECO:0000313" key="4">
    <source>
        <dbReference type="EMBL" id="VDN24871.1"/>
    </source>
</evidence>
<evidence type="ECO:0000259" key="3">
    <source>
        <dbReference type="PROSITE" id="PS50009"/>
    </source>
</evidence>
<dbReference type="WBParaSite" id="GPUH_0001486401-mRNA-1">
    <property type="protein sequence ID" value="GPUH_0001486401-mRNA-1"/>
    <property type="gene ID" value="GPUH_0001486401"/>
</dbReference>
<protein>
    <submittedName>
        <fullName evidence="6">Ras-GEF domain-containing protein</fullName>
    </submittedName>
</protein>
<evidence type="ECO:0000256" key="2">
    <source>
        <dbReference type="PROSITE-ProRule" id="PRU00168"/>
    </source>
</evidence>
<dbReference type="SUPFAM" id="SSF48366">
    <property type="entry name" value="Ras GEF"/>
    <property type="match status" value="1"/>
</dbReference>
<dbReference type="InterPro" id="IPR036964">
    <property type="entry name" value="RASGEF_cat_dom_sf"/>
</dbReference>
<evidence type="ECO:0000313" key="5">
    <source>
        <dbReference type="Proteomes" id="UP000271098"/>
    </source>
</evidence>
<dbReference type="Proteomes" id="UP000271098">
    <property type="component" value="Unassembled WGS sequence"/>
</dbReference>
<dbReference type="InterPro" id="IPR008937">
    <property type="entry name" value="Ras-like_GEF"/>
</dbReference>
<reference evidence="6" key="1">
    <citation type="submission" date="2016-06" db="UniProtKB">
        <authorList>
            <consortium name="WormBaseParasite"/>
        </authorList>
    </citation>
    <scope>IDENTIFICATION</scope>
</reference>
<dbReference type="InterPro" id="IPR023578">
    <property type="entry name" value="Ras_GEF_dom_sf"/>
</dbReference>